<keyword evidence="3 6" id="KW-0479">Metal-binding</keyword>
<dbReference type="PANTHER" id="PTHR47627">
    <property type="entry name" value="RUBREDOXIN"/>
    <property type="match status" value="1"/>
</dbReference>
<keyword evidence="2" id="KW-0813">Transport</keyword>
<comment type="similarity">
    <text evidence="6">Belongs to the rubredoxin family.</text>
</comment>
<name>A0ABP7M8R6_9GAMM</name>
<dbReference type="Proteomes" id="UP001501565">
    <property type="component" value="Unassembled WGS sequence"/>
</dbReference>
<dbReference type="Pfam" id="PF00301">
    <property type="entry name" value="Rubredoxin"/>
    <property type="match status" value="1"/>
</dbReference>
<dbReference type="EMBL" id="BAABBN010000004">
    <property type="protein sequence ID" value="GAA3917834.1"/>
    <property type="molecule type" value="Genomic_DNA"/>
</dbReference>
<dbReference type="Gene3D" id="2.20.28.10">
    <property type="match status" value="1"/>
</dbReference>
<organism evidence="8 9">
    <name type="scientific">Litoribacillus peritrichatus</name>
    <dbReference type="NCBI Taxonomy" id="718191"/>
    <lineage>
        <taxon>Bacteria</taxon>
        <taxon>Pseudomonadati</taxon>
        <taxon>Pseudomonadota</taxon>
        <taxon>Gammaproteobacteria</taxon>
        <taxon>Oceanospirillales</taxon>
        <taxon>Oceanospirillaceae</taxon>
        <taxon>Litoribacillus</taxon>
    </lineage>
</organism>
<dbReference type="PANTHER" id="PTHR47627:SF1">
    <property type="entry name" value="RUBREDOXIN-1-RELATED"/>
    <property type="match status" value="1"/>
</dbReference>
<dbReference type="PRINTS" id="PR00163">
    <property type="entry name" value="RUBREDOXIN"/>
</dbReference>
<gene>
    <name evidence="8" type="primary">rubB</name>
    <name evidence="8" type="ORF">GCM10022277_11080</name>
</gene>
<accession>A0ABP7M8R6</accession>
<sequence length="55" mass="6313">MNYKKYNCLTCDLTYDEALGWPDEGIPAGTLWQDVPDDWTCPDCSASKDDFYLVE</sequence>
<comment type="caution">
    <text evidence="8">The sequence shown here is derived from an EMBL/GenBank/DDBJ whole genome shotgun (WGS) entry which is preliminary data.</text>
</comment>
<keyword evidence="9" id="KW-1185">Reference proteome</keyword>
<dbReference type="InterPro" id="IPR050526">
    <property type="entry name" value="Rubredoxin_ET"/>
</dbReference>
<dbReference type="InterPro" id="IPR024935">
    <property type="entry name" value="Rubredoxin_dom"/>
</dbReference>
<evidence type="ECO:0000313" key="8">
    <source>
        <dbReference type="EMBL" id="GAA3917834.1"/>
    </source>
</evidence>
<evidence type="ECO:0000256" key="1">
    <source>
        <dbReference type="ARBA" id="ARBA00001965"/>
    </source>
</evidence>
<protein>
    <recommendedName>
        <fullName evidence="6">Rubredoxin</fullName>
    </recommendedName>
</protein>
<dbReference type="RefSeq" id="WP_344796313.1">
    <property type="nucleotide sequence ID" value="NZ_BAABBN010000004.1"/>
</dbReference>
<proteinExistence type="inferred from homology"/>
<evidence type="ECO:0000256" key="4">
    <source>
        <dbReference type="ARBA" id="ARBA00022982"/>
    </source>
</evidence>
<keyword evidence="4 6" id="KW-0249">Electron transport</keyword>
<keyword evidence="5 6" id="KW-0408">Iron</keyword>
<comment type="cofactor">
    <cofactor evidence="1 6">
        <name>Fe(3+)</name>
        <dbReference type="ChEBI" id="CHEBI:29034"/>
    </cofactor>
</comment>
<dbReference type="SUPFAM" id="SSF57802">
    <property type="entry name" value="Rubredoxin-like"/>
    <property type="match status" value="1"/>
</dbReference>
<evidence type="ECO:0000313" key="9">
    <source>
        <dbReference type="Proteomes" id="UP001501565"/>
    </source>
</evidence>
<dbReference type="PROSITE" id="PS50903">
    <property type="entry name" value="RUBREDOXIN_LIKE"/>
    <property type="match status" value="1"/>
</dbReference>
<reference evidence="9" key="1">
    <citation type="journal article" date="2019" name="Int. J. Syst. Evol. Microbiol.">
        <title>The Global Catalogue of Microorganisms (GCM) 10K type strain sequencing project: providing services to taxonomists for standard genome sequencing and annotation.</title>
        <authorList>
            <consortium name="The Broad Institute Genomics Platform"/>
            <consortium name="The Broad Institute Genome Sequencing Center for Infectious Disease"/>
            <person name="Wu L."/>
            <person name="Ma J."/>
        </authorList>
    </citation>
    <scope>NUCLEOTIDE SEQUENCE [LARGE SCALE GENOMIC DNA]</scope>
    <source>
        <strain evidence="9">JCM 17551</strain>
    </source>
</reference>
<evidence type="ECO:0000259" key="7">
    <source>
        <dbReference type="PROSITE" id="PS50903"/>
    </source>
</evidence>
<evidence type="ECO:0000256" key="6">
    <source>
        <dbReference type="RuleBase" id="RU003820"/>
    </source>
</evidence>
<evidence type="ECO:0000256" key="5">
    <source>
        <dbReference type="ARBA" id="ARBA00023004"/>
    </source>
</evidence>
<dbReference type="InterPro" id="IPR024934">
    <property type="entry name" value="Rubredoxin-like_dom"/>
</dbReference>
<dbReference type="CDD" id="cd00730">
    <property type="entry name" value="rubredoxin"/>
    <property type="match status" value="1"/>
</dbReference>
<feature type="domain" description="Rubredoxin-like" evidence="7">
    <location>
        <begin position="3"/>
        <end position="54"/>
    </location>
</feature>
<evidence type="ECO:0000256" key="3">
    <source>
        <dbReference type="ARBA" id="ARBA00022723"/>
    </source>
</evidence>
<evidence type="ECO:0000256" key="2">
    <source>
        <dbReference type="ARBA" id="ARBA00022448"/>
    </source>
</evidence>